<evidence type="ECO:0000313" key="1">
    <source>
        <dbReference type="EMBL" id="MBD5781694.1"/>
    </source>
</evidence>
<proteinExistence type="predicted"/>
<dbReference type="EMBL" id="JACYFG010000051">
    <property type="protein sequence ID" value="MBD5781694.1"/>
    <property type="molecule type" value="Genomic_DNA"/>
</dbReference>
<dbReference type="Gene3D" id="3.40.50.11190">
    <property type="match status" value="1"/>
</dbReference>
<organism evidence="1 2">
    <name type="scientific">Pelagicoccus enzymogenes</name>
    <dbReference type="NCBI Taxonomy" id="2773457"/>
    <lineage>
        <taxon>Bacteria</taxon>
        <taxon>Pseudomonadati</taxon>
        <taxon>Verrucomicrobiota</taxon>
        <taxon>Opitutia</taxon>
        <taxon>Puniceicoccales</taxon>
        <taxon>Pelagicoccaceae</taxon>
        <taxon>Pelagicoccus</taxon>
    </lineage>
</organism>
<accession>A0A927IJB5</accession>
<reference evidence="1" key="1">
    <citation type="submission" date="2020-09" db="EMBL/GenBank/DDBJ databases">
        <title>Pelagicoccus enzymogenes sp. nov. with an EPS production, isolated from marine sediment.</title>
        <authorList>
            <person name="Feng X."/>
        </authorList>
    </citation>
    <scope>NUCLEOTIDE SEQUENCE</scope>
    <source>
        <strain evidence="1">NFK12</strain>
    </source>
</reference>
<dbReference type="Gene3D" id="3.40.50.2000">
    <property type="entry name" value="Glycogen Phosphorylase B"/>
    <property type="match status" value="1"/>
</dbReference>
<protein>
    <submittedName>
        <fullName evidence="1">Uncharacterized protein</fullName>
    </submittedName>
</protein>
<evidence type="ECO:0000313" key="2">
    <source>
        <dbReference type="Proteomes" id="UP000622317"/>
    </source>
</evidence>
<dbReference type="SUPFAM" id="SSF53756">
    <property type="entry name" value="UDP-Glycosyltransferase/glycogen phosphorylase"/>
    <property type="match status" value="1"/>
</dbReference>
<name>A0A927IJB5_9BACT</name>
<dbReference type="AlphaFoldDB" id="A0A927IJB5"/>
<sequence length="326" mass="35557">MSKRVVFRCSFGERDGWGHVVRCSALAQEFLDRSWETFLWSEGNLLSLPEEIAKAFTGVQEHAKVESDILVVDEMYTPQERLEAVVEEWRGFNRRGIVAGVDDMQRRSMAGFDLVLNTEIGLAAGAYQVDVSLLGESFALLRSGFRKPAELTATHEFAGHAPVLVMIGGTDAFGFLPRVLEALSDIGSTSIAPVVVSPHEVDLQAFGAGRVLRRISSAEMAAWMRFCSLGIIGCGSSLYEAAAMELPFVGLSIVDNQTATARKVQSLWGMPVFHFEESEAGDLQALAGSVQALLVRDRVPYSKVDTKGASRVVDALEVLLAKRSSR</sequence>
<gene>
    <name evidence="1" type="ORF">IEN85_19495</name>
</gene>
<dbReference type="Proteomes" id="UP000622317">
    <property type="component" value="Unassembled WGS sequence"/>
</dbReference>
<dbReference type="RefSeq" id="WP_191618778.1">
    <property type="nucleotide sequence ID" value="NZ_JACYFG010000051.1"/>
</dbReference>
<comment type="caution">
    <text evidence="1">The sequence shown here is derived from an EMBL/GenBank/DDBJ whole genome shotgun (WGS) entry which is preliminary data.</text>
</comment>
<keyword evidence="2" id="KW-1185">Reference proteome</keyword>